<keyword evidence="2" id="KW-1185">Reference proteome</keyword>
<dbReference type="RefSeq" id="WP_173146423.1">
    <property type="nucleotide sequence ID" value="NZ_CP053985.1"/>
</dbReference>
<dbReference type="Proteomes" id="UP000500970">
    <property type="component" value="Chromosome"/>
</dbReference>
<organism evidence="1 2">
    <name type="scientific">Achromobacter pestifer</name>
    <dbReference type="NCBI Taxonomy" id="1353889"/>
    <lineage>
        <taxon>Bacteria</taxon>
        <taxon>Pseudomonadati</taxon>
        <taxon>Pseudomonadota</taxon>
        <taxon>Betaproteobacteria</taxon>
        <taxon>Burkholderiales</taxon>
        <taxon>Alcaligenaceae</taxon>
        <taxon>Achromobacter</taxon>
    </lineage>
</organism>
<evidence type="ECO:0000313" key="1">
    <source>
        <dbReference type="EMBL" id="QKH37586.1"/>
    </source>
</evidence>
<dbReference type="Gene3D" id="2.60.40.3940">
    <property type="match status" value="1"/>
</dbReference>
<protein>
    <submittedName>
        <fullName evidence="1">Uncharacterized protein</fullName>
    </submittedName>
</protein>
<sequence length="152" mass="15569">MNLVDNNSTDPDAMGANWASMPAGIASAAQAQALTDNTLALTALRLADAFKGGNQALASIGRQTFPGGLKVQWGSIYITSVSGGSSVATVAFDQAFSTWRRVVLSERSNATAIQYKAYDNDGSILGGVQVNLVATAGYGGVPVPVDFIAVGV</sequence>
<dbReference type="AlphaFoldDB" id="A0A7D4E8E3"/>
<dbReference type="KEGG" id="apes:FOC84_22695"/>
<evidence type="ECO:0000313" key="2">
    <source>
        <dbReference type="Proteomes" id="UP000500970"/>
    </source>
</evidence>
<accession>A0A7D4E8E3</accession>
<reference evidence="1 2" key="1">
    <citation type="submission" date="2020-05" db="EMBL/GenBank/DDBJ databases">
        <title>FDA dAtabase for Regulatory Grade micrObial Sequences (FDA-ARGOS): Supporting development and validation of Infectious Disease Dx tests.</title>
        <authorList>
            <person name="Sproer C."/>
            <person name="Gronow S."/>
            <person name="Severitt S."/>
            <person name="Schroder I."/>
            <person name="Tallon L."/>
            <person name="Sadzewicz L."/>
            <person name="Zhao X."/>
            <person name="Vavikolanu K."/>
            <person name="Mehta A."/>
            <person name="Aluvathingal J."/>
            <person name="Nadendla S."/>
            <person name="Myers T."/>
            <person name="Yan Y."/>
            <person name="Sichtig H."/>
        </authorList>
    </citation>
    <scope>NUCLEOTIDE SEQUENCE [LARGE SCALE GENOMIC DNA]</scope>
    <source>
        <strain evidence="1 2">FDAARGOS_790</strain>
    </source>
</reference>
<proteinExistence type="predicted"/>
<name>A0A7D4E8E3_9BURK</name>
<gene>
    <name evidence="1" type="ORF">FOC84_22695</name>
</gene>
<dbReference type="EMBL" id="CP053985">
    <property type="protein sequence ID" value="QKH37586.1"/>
    <property type="molecule type" value="Genomic_DNA"/>
</dbReference>